<keyword evidence="1" id="KW-0732">Signal</keyword>
<dbReference type="InterPro" id="IPR018673">
    <property type="entry name" value="DUF2141"/>
</dbReference>
<comment type="caution">
    <text evidence="2">The sequence shown here is derived from an EMBL/GenBank/DDBJ whole genome shotgun (WGS) entry which is preliminary data.</text>
</comment>
<dbReference type="Pfam" id="PF09912">
    <property type="entry name" value="DUF2141"/>
    <property type="match status" value="1"/>
</dbReference>
<name>A0ABW3JMI3_9FLAO</name>
<evidence type="ECO:0000313" key="2">
    <source>
        <dbReference type="EMBL" id="MFD0990771.1"/>
    </source>
</evidence>
<reference evidence="3" key="1">
    <citation type="journal article" date="2019" name="Int. J. Syst. Evol. Microbiol.">
        <title>The Global Catalogue of Microorganisms (GCM) 10K type strain sequencing project: providing services to taxonomists for standard genome sequencing and annotation.</title>
        <authorList>
            <consortium name="The Broad Institute Genomics Platform"/>
            <consortium name="The Broad Institute Genome Sequencing Center for Infectious Disease"/>
            <person name="Wu L."/>
            <person name="Ma J."/>
        </authorList>
    </citation>
    <scope>NUCLEOTIDE SEQUENCE [LARGE SCALE GENOMIC DNA]</scope>
    <source>
        <strain evidence="3">CCUG 62414</strain>
    </source>
</reference>
<feature type="chain" id="PRO_5045300063" evidence="1">
    <location>
        <begin position="25"/>
        <end position="144"/>
    </location>
</feature>
<dbReference type="EMBL" id="JBHTJI010000022">
    <property type="protein sequence ID" value="MFD0990771.1"/>
    <property type="molecule type" value="Genomic_DNA"/>
</dbReference>
<proteinExistence type="predicted"/>
<gene>
    <name evidence="2" type="ORF">ACFQ1R_11735</name>
</gene>
<dbReference type="RefSeq" id="WP_379926416.1">
    <property type="nucleotide sequence ID" value="NZ_JBHTJI010000022.1"/>
</dbReference>
<evidence type="ECO:0000256" key="1">
    <source>
        <dbReference type="SAM" id="SignalP"/>
    </source>
</evidence>
<evidence type="ECO:0000313" key="3">
    <source>
        <dbReference type="Proteomes" id="UP001597061"/>
    </source>
</evidence>
<sequence length="144" mass="16422">MKFKKSILICAFVLLKTQMTIAQANTVTLDVVGFKNNDGKCLVYVHDKKDGFPNKNQIKEIYFPIVDKRCVATITLDTTGVYSITVLHDENSNNQMDDNFFGKPKEGFGVSNNRIITFKRPKFEDAAFMFNGQPLHAIIKLNYY</sequence>
<accession>A0ABW3JMI3</accession>
<dbReference type="Proteomes" id="UP001597061">
    <property type="component" value="Unassembled WGS sequence"/>
</dbReference>
<keyword evidence="3" id="KW-1185">Reference proteome</keyword>
<protein>
    <submittedName>
        <fullName evidence="2">DUF2141 domain-containing protein</fullName>
    </submittedName>
</protein>
<organism evidence="2 3">
    <name type="scientific">Mariniflexile jejuense</name>
    <dbReference type="NCBI Taxonomy" id="1173582"/>
    <lineage>
        <taxon>Bacteria</taxon>
        <taxon>Pseudomonadati</taxon>
        <taxon>Bacteroidota</taxon>
        <taxon>Flavobacteriia</taxon>
        <taxon>Flavobacteriales</taxon>
        <taxon>Flavobacteriaceae</taxon>
        <taxon>Mariniflexile</taxon>
    </lineage>
</organism>
<feature type="signal peptide" evidence="1">
    <location>
        <begin position="1"/>
        <end position="24"/>
    </location>
</feature>